<accession>A0ABP8YFT9</accession>
<organism evidence="1 2">
    <name type="scientific">Promicromonospora umidemergens</name>
    <dbReference type="NCBI Taxonomy" id="629679"/>
    <lineage>
        <taxon>Bacteria</taxon>
        <taxon>Bacillati</taxon>
        <taxon>Actinomycetota</taxon>
        <taxon>Actinomycetes</taxon>
        <taxon>Micrococcales</taxon>
        <taxon>Promicromonosporaceae</taxon>
        <taxon>Promicromonospora</taxon>
    </lineage>
</organism>
<proteinExistence type="predicted"/>
<sequence length="63" mass="6347">MDKRANGTGSAVTFSSARGVAASTNAGGTVVLQIEPVVTVIVIAKEESFKGAAAALRRWSSPG</sequence>
<gene>
    <name evidence="1" type="ORF">GCM10023198_60050</name>
</gene>
<keyword evidence="2" id="KW-1185">Reference proteome</keyword>
<evidence type="ECO:0000313" key="1">
    <source>
        <dbReference type="EMBL" id="GAA4727035.1"/>
    </source>
</evidence>
<name>A0ABP8YFT9_9MICO</name>
<dbReference type="Proteomes" id="UP001500843">
    <property type="component" value="Unassembled WGS sequence"/>
</dbReference>
<comment type="caution">
    <text evidence="1">The sequence shown here is derived from an EMBL/GenBank/DDBJ whole genome shotgun (WGS) entry which is preliminary data.</text>
</comment>
<protein>
    <submittedName>
        <fullName evidence="1">Uncharacterized protein</fullName>
    </submittedName>
</protein>
<evidence type="ECO:0000313" key="2">
    <source>
        <dbReference type="Proteomes" id="UP001500843"/>
    </source>
</evidence>
<dbReference type="EMBL" id="BAABHM010000048">
    <property type="protein sequence ID" value="GAA4727035.1"/>
    <property type="molecule type" value="Genomic_DNA"/>
</dbReference>
<reference evidence="2" key="1">
    <citation type="journal article" date="2019" name="Int. J. Syst. Evol. Microbiol.">
        <title>The Global Catalogue of Microorganisms (GCM) 10K type strain sequencing project: providing services to taxonomists for standard genome sequencing and annotation.</title>
        <authorList>
            <consortium name="The Broad Institute Genomics Platform"/>
            <consortium name="The Broad Institute Genome Sequencing Center for Infectious Disease"/>
            <person name="Wu L."/>
            <person name="Ma J."/>
        </authorList>
    </citation>
    <scope>NUCLEOTIDE SEQUENCE [LARGE SCALE GENOMIC DNA]</scope>
    <source>
        <strain evidence="2">JCM 17975</strain>
    </source>
</reference>